<organism evidence="7 8">
    <name type="scientific">Neotabrizicola shimadae</name>
    <dbReference type="NCBI Taxonomy" id="2807096"/>
    <lineage>
        <taxon>Bacteria</taxon>
        <taxon>Pseudomonadati</taxon>
        <taxon>Pseudomonadota</taxon>
        <taxon>Alphaproteobacteria</taxon>
        <taxon>Rhodobacterales</taxon>
        <taxon>Paracoccaceae</taxon>
        <taxon>Neotabrizicola</taxon>
    </lineage>
</organism>
<dbReference type="InterPro" id="IPR007848">
    <property type="entry name" value="Small_mtfrase_dom"/>
</dbReference>
<dbReference type="Gene3D" id="3.40.50.150">
    <property type="entry name" value="Vaccinia Virus protein VP39"/>
    <property type="match status" value="1"/>
</dbReference>
<accession>A0A8G1EEB5</accession>
<dbReference type="PROSITE" id="PS00092">
    <property type="entry name" value="N6_MTASE"/>
    <property type="match status" value="1"/>
</dbReference>
<keyword evidence="5" id="KW-0949">S-adenosyl-L-methionine</keyword>
<dbReference type="GO" id="GO:0032259">
    <property type="term" value="P:methylation"/>
    <property type="evidence" value="ECO:0007669"/>
    <property type="project" value="UniProtKB-KW"/>
</dbReference>
<dbReference type="Pfam" id="PF05175">
    <property type="entry name" value="MTS"/>
    <property type="match status" value="1"/>
</dbReference>
<dbReference type="CDD" id="cd02440">
    <property type="entry name" value="AdoMet_MTases"/>
    <property type="match status" value="1"/>
</dbReference>
<keyword evidence="3 7" id="KW-0489">Methyltransferase</keyword>
<name>A0A8G1EEB5_9RHOB</name>
<dbReference type="SUPFAM" id="SSF53335">
    <property type="entry name" value="S-adenosyl-L-methionine-dependent methyltransferases"/>
    <property type="match status" value="1"/>
</dbReference>
<evidence type="ECO:0000256" key="4">
    <source>
        <dbReference type="ARBA" id="ARBA00022679"/>
    </source>
</evidence>
<evidence type="ECO:0000256" key="5">
    <source>
        <dbReference type="ARBA" id="ARBA00022691"/>
    </source>
</evidence>
<dbReference type="PANTHER" id="PTHR47816">
    <property type="entry name" value="RIBOSOMAL RNA SMALL SUBUNIT METHYLTRANSFERASE C"/>
    <property type="match status" value="1"/>
</dbReference>
<sequence length="342" mass="35852">MRSTRLSLALDSGALAFPADGLIAVFSPHAGEDLGALPRSRTVIVTGFRPDHDAFAAAGWTCTTTAPEGLAAALVCLPRARDAALSLVASAAASVRPGGPVAVDGQKTDGIESVLRDLRAALPQGALSDPVTKAHGRLAVFPAGAADLSAWIARPRPIADGFTTIAGVFSADAPDRGSALLAAVLPRQMSGRVVDLGAGWGYLARAVLAHPGVTRLDLVEADAAALDCARLNIPDPRAAFHWADATRWKPAELADHIVCNPPFHVSREADPALGLAFLRAAASMLRPEGTLWLVANRHLPYDSPLKTLFHTVEELGTDPAFRLVRAARPVRGTRAPQDRRSS</sequence>
<dbReference type="Proteomes" id="UP000826300">
    <property type="component" value="Chromosome"/>
</dbReference>
<dbReference type="AlphaFoldDB" id="A0A8G1EEB5"/>
<keyword evidence="4" id="KW-0808">Transferase</keyword>
<evidence type="ECO:0000259" key="6">
    <source>
        <dbReference type="Pfam" id="PF05175"/>
    </source>
</evidence>
<evidence type="ECO:0000256" key="2">
    <source>
        <dbReference type="ARBA" id="ARBA00022552"/>
    </source>
</evidence>
<dbReference type="InterPro" id="IPR029063">
    <property type="entry name" value="SAM-dependent_MTases_sf"/>
</dbReference>
<reference evidence="7" key="1">
    <citation type="submission" date="2021-02" db="EMBL/GenBank/DDBJ databases">
        <title>Rhodobacter shimadae sp. nov., an aerobic anoxygenic phototrophic bacterium isolated from a hot spring.</title>
        <authorList>
            <person name="Muramatsu S."/>
            <person name="Haruta S."/>
            <person name="Hirose S."/>
            <person name="Hanada S."/>
        </authorList>
    </citation>
    <scope>NUCLEOTIDE SEQUENCE</scope>
    <source>
        <strain evidence="7">N10</strain>
    </source>
</reference>
<dbReference type="PANTHER" id="PTHR47816:SF4">
    <property type="entry name" value="RIBOSOMAL RNA SMALL SUBUNIT METHYLTRANSFERASE C"/>
    <property type="match status" value="1"/>
</dbReference>
<dbReference type="KEGG" id="nsm:JO391_02185"/>
<feature type="domain" description="Methyltransferase small" evidence="6">
    <location>
        <begin position="162"/>
        <end position="324"/>
    </location>
</feature>
<evidence type="ECO:0000313" key="8">
    <source>
        <dbReference type="Proteomes" id="UP000826300"/>
    </source>
</evidence>
<dbReference type="GO" id="GO:0003676">
    <property type="term" value="F:nucleic acid binding"/>
    <property type="evidence" value="ECO:0007669"/>
    <property type="project" value="InterPro"/>
</dbReference>
<evidence type="ECO:0000256" key="3">
    <source>
        <dbReference type="ARBA" id="ARBA00022603"/>
    </source>
</evidence>
<dbReference type="InterPro" id="IPR002052">
    <property type="entry name" value="DNA_methylase_N6_adenine_CS"/>
</dbReference>
<dbReference type="GO" id="GO:0008757">
    <property type="term" value="F:S-adenosylmethionine-dependent methyltransferase activity"/>
    <property type="evidence" value="ECO:0007669"/>
    <property type="project" value="InterPro"/>
</dbReference>
<proteinExistence type="predicted"/>
<dbReference type="GO" id="GO:0006364">
    <property type="term" value="P:rRNA processing"/>
    <property type="evidence" value="ECO:0007669"/>
    <property type="project" value="UniProtKB-KW"/>
</dbReference>
<keyword evidence="2" id="KW-0698">rRNA processing</keyword>
<evidence type="ECO:0000256" key="1">
    <source>
        <dbReference type="ARBA" id="ARBA00022490"/>
    </source>
</evidence>
<evidence type="ECO:0000313" key="7">
    <source>
        <dbReference type="EMBL" id="QYZ70364.1"/>
    </source>
</evidence>
<dbReference type="InterPro" id="IPR046977">
    <property type="entry name" value="RsmC/RlmG"/>
</dbReference>
<dbReference type="EMBL" id="CP069370">
    <property type="protein sequence ID" value="QYZ70364.1"/>
    <property type="molecule type" value="Genomic_DNA"/>
</dbReference>
<dbReference type="RefSeq" id="WP_220662580.1">
    <property type="nucleotide sequence ID" value="NZ_CP069370.1"/>
</dbReference>
<protein>
    <submittedName>
        <fullName evidence="7">Class I SAM-dependent methyltransferase</fullName>
    </submittedName>
</protein>
<keyword evidence="1" id="KW-0963">Cytoplasm</keyword>
<keyword evidence="8" id="KW-1185">Reference proteome</keyword>
<gene>
    <name evidence="7" type="ORF">JO391_02185</name>
</gene>
<dbReference type="GO" id="GO:0008170">
    <property type="term" value="F:N-methyltransferase activity"/>
    <property type="evidence" value="ECO:0007669"/>
    <property type="project" value="UniProtKB-ARBA"/>
</dbReference>